<dbReference type="InterPro" id="IPR002885">
    <property type="entry name" value="PPR_rpt"/>
</dbReference>
<evidence type="ECO:0000256" key="1">
    <source>
        <dbReference type="ARBA" id="ARBA00007626"/>
    </source>
</evidence>
<comment type="caution">
    <text evidence="4">The sequence shown here is derived from an EMBL/GenBank/DDBJ whole genome shotgun (WGS) entry which is preliminary data.</text>
</comment>
<keyword evidence="2" id="KW-0677">Repeat</keyword>
<dbReference type="Gene3D" id="1.25.40.10">
    <property type="entry name" value="Tetratricopeptide repeat domain"/>
    <property type="match status" value="1"/>
</dbReference>
<dbReference type="EMBL" id="CACVBM020001203">
    <property type="protein sequence ID" value="CAA7039012.1"/>
    <property type="molecule type" value="Genomic_DNA"/>
</dbReference>
<dbReference type="GO" id="GO:0010019">
    <property type="term" value="P:chloroplast-nucleus signaling pathway"/>
    <property type="evidence" value="ECO:0007669"/>
    <property type="project" value="TreeGrafter"/>
</dbReference>
<accession>A0A6D2JP19</accession>
<evidence type="ECO:0000256" key="2">
    <source>
        <dbReference type="ARBA" id="ARBA00022737"/>
    </source>
</evidence>
<dbReference type="GO" id="GO:0031930">
    <property type="term" value="P:mitochondria-nucleus signaling pathway"/>
    <property type="evidence" value="ECO:0007669"/>
    <property type="project" value="TreeGrafter"/>
</dbReference>
<dbReference type="OrthoDB" id="1096083at2759"/>
<feature type="repeat" description="PPR" evidence="3">
    <location>
        <begin position="15"/>
        <end position="49"/>
    </location>
</feature>
<evidence type="ECO:0000313" key="5">
    <source>
        <dbReference type="Proteomes" id="UP000467841"/>
    </source>
</evidence>
<proteinExistence type="inferred from homology"/>
<name>A0A6D2JP19_9BRAS</name>
<dbReference type="Proteomes" id="UP000467841">
    <property type="component" value="Unassembled WGS sequence"/>
</dbReference>
<reference evidence="4" key="1">
    <citation type="submission" date="2020-01" db="EMBL/GenBank/DDBJ databases">
        <authorList>
            <person name="Mishra B."/>
        </authorList>
    </citation>
    <scope>NUCLEOTIDE SEQUENCE [LARGE SCALE GENOMIC DNA]</scope>
</reference>
<dbReference type="AlphaFoldDB" id="A0A6D2JP19"/>
<sequence length="84" mass="9207">MELFREMHLRGIVADTVTYSTLIHGFYQVGDLHGALEKLQEMKSSGVAPDTLTLRSILAGLCSTEELPKAEAMLVDLQKSVDGE</sequence>
<evidence type="ECO:0008006" key="6">
    <source>
        <dbReference type="Google" id="ProtNLM"/>
    </source>
</evidence>
<keyword evidence="5" id="KW-1185">Reference proteome</keyword>
<gene>
    <name evidence="4" type="ORF">MERR_LOCUS26247</name>
</gene>
<organism evidence="4 5">
    <name type="scientific">Microthlaspi erraticum</name>
    <dbReference type="NCBI Taxonomy" id="1685480"/>
    <lineage>
        <taxon>Eukaryota</taxon>
        <taxon>Viridiplantae</taxon>
        <taxon>Streptophyta</taxon>
        <taxon>Embryophyta</taxon>
        <taxon>Tracheophyta</taxon>
        <taxon>Spermatophyta</taxon>
        <taxon>Magnoliopsida</taxon>
        <taxon>eudicotyledons</taxon>
        <taxon>Gunneridae</taxon>
        <taxon>Pentapetalae</taxon>
        <taxon>rosids</taxon>
        <taxon>malvids</taxon>
        <taxon>Brassicales</taxon>
        <taxon>Brassicaceae</taxon>
        <taxon>Coluteocarpeae</taxon>
        <taxon>Microthlaspi</taxon>
    </lineage>
</organism>
<dbReference type="PROSITE" id="PS51375">
    <property type="entry name" value="PPR"/>
    <property type="match status" value="1"/>
</dbReference>
<protein>
    <recommendedName>
        <fullName evidence="6">Pentacotripeptide-repeat region of PRORP domain-containing protein</fullName>
    </recommendedName>
</protein>
<dbReference type="PANTHER" id="PTHR47936:SF1">
    <property type="entry name" value="PENTATRICOPEPTIDE REPEAT-CONTAINING PROTEIN GUN1, CHLOROPLASTIC"/>
    <property type="match status" value="1"/>
</dbReference>
<evidence type="ECO:0000313" key="4">
    <source>
        <dbReference type="EMBL" id="CAA7039012.1"/>
    </source>
</evidence>
<evidence type="ECO:0000256" key="3">
    <source>
        <dbReference type="PROSITE-ProRule" id="PRU00708"/>
    </source>
</evidence>
<dbReference type="PANTHER" id="PTHR47936">
    <property type="entry name" value="PPR_LONG DOMAIN-CONTAINING PROTEIN"/>
    <property type="match status" value="1"/>
</dbReference>
<dbReference type="InterPro" id="IPR011990">
    <property type="entry name" value="TPR-like_helical_dom_sf"/>
</dbReference>
<dbReference type="Pfam" id="PF13041">
    <property type="entry name" value="PPR_2"/>
    <property type="match status" value="1"/>
</dbReference>
<comment type="similarity">
    <text evidence="1">Belongs to the PPR family. P subfamily.</text>
</comment>
<dbReference type="GO" id="GO:0009507">
    <property type="term" value="C:chloroplast"/>
    <property type="evidence" value="ECO:0007669"/>
    <property type="project" value="TreeGrafter"/>
</dbReference>
<dbReference type="NCBIfam" id="TIGR00756">
    <property type="entry name" value="PPR"/>
    <property type="match status" value="1"/>
</dbReference>